<protein>
    <submittedName>
        <fullName evidence="6">LysR family transcriptional regulator</fullName>
    </submittedName>
</protein>
<dbReference type="SUPFAM" id="SSF53850">
    <property type="entry name" value="Periplasmic binding protein-like II"/>
    <property type="match status" value="1"/>
</dbReference>
<dbReference type="InterPro" id="IPR058163">
    <property type="entry name" value="LysR-type_TF_proteobact-type"/>
</dbReference>
<dbReference type="Pfam" id="PF00126">
    <property type="entry name" value="HTH_1"/>
    <property type="match status" value="1"/>
</dbReference>
<dbReference type="EMBL" id="JBHSDU010000014">
    <property type="protein sequence ID" value="MFC4312342.1"/>
    <property type="molecule type" value="Genomic_DNA"/>
</dbReference>
<name>A0ABV8SZE1_9GAMM</name>
<dbReference type="SUPFAM" id="SSF46785">
    <property type="entry name" value="Winged helix' DNA-binding domain"/>
    <property type="match status" value="1"/>
</dbReference>
<keyword evidence="4" id="KW-0804">Transcription</keyword>
<keyword evidence="7" id="KW-1185">Reference proteome</keyword>
<proteinExistence type="inferred from homology"/>
<dbReference type="Gene3D" id="1.10.10.10">
    <property type="entry name" value="Winged helix-like DNA-binding domain superfamily/Winged helix DNA-binding domain"/>
    <property type="match status" value="1"/>
</dbReference>
<evidence type="ECO:0000256" key="4">
    <source>
        <dbReference type="ARBA" id="ARBA00023163"/>
    </source>
</evidence>
<dbReference type="InterPro" id="IPR036388">
    <property type="entry name" value="WH-like_DNA-bd_sf"/>
</dbReference>
<keyword evidence="2" id="KW-0805">Transcription regulation</keyword>
<evidence type="ECO:0000256" key="2">
    <source>
        <dbReference type="ARBA" id="ARBA00023015"/>
    </source>
</evidence>
<evidence type="ECO:0000313" key="6">
    <source>
        <dbReference type="EMBL" id="MFC4312342.1"/>
    </source>
</evidence>
<gene>
    <name evidence="6" type="ORF">ACFPN2_24885</name>
</gene>
<dbReference type="Proteomes" id="UP001595904">
    <property type="component" value="Unassembled WGS sequence"/>
</dbReference>
<keyword evidence="3" id="KW-0238">DNA-binding</keyword>
<sequence length="296" mass="32081">MGRDYELFVCVIRSGSLSAAARTLGLSPAMVSKRIARLEQRLGARLISRTTRQLTMTDVGEQFFERVVHILAAASEAEAMVSGRAEQPSGRLRVSAPTSFGRLHVTPHVAAFLKRFPAVAMELELDDAYIDLVERRIDVAIRISPEITSGLMGQRLASNRRVLCASPDYLARHGTPTTLEELSKHSLLGAGAQFPWRLQGKDAPVLVHGRSVVPTNSSEVVRELAIAGLGIALRSQWDVERELASGALRVILPEYPGASDVAIFAVYPATSLVPPSVTAFIQYLADAYRVVPSLAA</sequence>
<dbReference type="PANTHER" id="PTHR30537">
    <property type="entry name" value="HTH-TYPE TRANSCRIPTIONAL REGULATOR"/>
    <property type="match status" value="1"/>
</dbReference>
<comment type="caution">
    <text evidence="6">The sequence shown here is derived from an EMBL/GenBank/DDBJ whole genome shotgun (WGS) entry which is preliminary data.</text>
</comment>
<dbReference type="PANTHER" id="PTHR30537:SF5">
    <property type="entry name" value="HTH-TYPE TRANSCRIPTIONAL ACTIVATOR TTDR-RELATED"/>
    <property type="match status" value="1"/>
</dbReference>
<comment type="similarity">
    <text evidence="1">Belongs to the LysR transcriptional regulatory family.</text>
</comment>
<organism evidence="6 7">
    <name type="scientific">Steroidobacter flavus</name>
    <dbReference type="NCBI Taxonomy" id="1842136"/>
    <lineage>
        <taxon>Bacteria</taxon>
        <taxon>Pseudomonadati</taxon>
        <taxon>Pseudomonadota</taxon>
        <taxon>Gammaproteobacteria</taxon>
        <taxon>Steroidobacterales</taxon>
        <taxon>Steroidobacteraceae</taxon>
        <taxon>Steroidobacter</taxon>
    </lineage>
</organism>
<reference evidence="7" key="1">
    <citation type="journal article" date="2019" name="Int. J. Syst. Evol. Microbiol.">
        <title>The Global Catalogue of Microorganisms (GCM) 10K type strain sequencing project: providing services to taxonomists for standard genome sequencing and annotation.</title>
        <authorList>
            <consortium name="The Broad Institute Genomics Platform"/>
            <consortium name="The Broad Institute Genome Sequencing Center for Infectious Disease"/>
            <person name="Wu L."/>
            <person name="Ma J."/>
        </authorList>
    </citation>
    <scope>NUCLEOTIDE SEQUENCE [LARGE SCALE GENOMIC DNA]</scope>
    <source>
        <strain evidence="7">CGMCC 1.10759</strain>
    </source>
</reference>
<dbReference type="RefSeq" id="WP_380601649.1">
    <property type="nucleotide sequence ID" value="NZ_JBHSDU010000014.1"/>
</dbReference>
<evidence type="ECO:0000259" key="5">
    <source>
        <dbReference type="PROSITE" id="PS50931"/>
    </source>
</evidence>
<dbReference type="CDD" id="cd08422">
    <property type="entry name" value="PBP2_CrgA_like"/>
    <property type="match status" value="1"/>
</dbReference>
<dbReference type="InterPro" id="IPR005119">
    <property type="entry name" value="LysR_subst-bd"/>
</dbReference>
<accession>A0ABV8SZE1</accession>
<dbReference type="PROSITE" id="PS50931">
    <property type="entry name" value="HTH_LYSR"/>
    <property type="match status" value="1"/>
</dbReference>
<dbReference type="Pfam" id="PF03466">
    <property type="entry name" value="LysR_substrate"/>
    <property type="match status" value="1"/>
</dbReference>
<feature type="domain" description="HTH lysR-type" evidence="5">
    <location>
        <begin position="1"/>
        <end position="57"/>
    </location>
</feature>
<evidence type="ECO:0000256" key="3">
    <source>
        <dbReference type="ARBA" id="ARBA00023125"/>
    </source>
</evidence>
<dbReference type="Gene3D" id="3.40.190.290">
    <property type="match status" value="1"/>
</dbReference>
<evidence type="ECO:0000256" key="1">
    <source>
        <dbReference type="ARBA" id="ARBA00009437"/>
    </source>
</evidence>
<dbReference type="InterPro" id="IPR000847">
    <property type="entry name" value="LysR_HTH_N"/>
</dbReference>
<evidence type="ECO:0000313" key="7">
    <source>
        <dbReference type="Proteomes" id="UP001595904"/>
    </source>
</evidence>
<dbReference type="InterPro" id="IPR036390">
    <property type="entry name" value="WH_DNA-bd_sf"/>
</dbReference>